<name>A0A250FUP3_9FLAO</name>
<dbReference type="Gene3D" id="3.40.50.1110">
    <property type="entry name" value="SGNH hydrolase"/>
    <property type="match status" value="1"/>
</dbReference>
<evidence type="ECO:0000313" key="3">
    <source>
        <dbReference type="EMBL" id="ATA88889.1"/>
    </source>
</evidence>
<evidence type="ECO:0000256" key="2">
    <source>
        <dbReference type="SAM" id="Phobius"/>
    </source>
</evidence>
<dbReference type="KEGG" id="csto:CGC58_03610"/>
<accession>A0A250FUP3</accession>
<dbReference type="AlphaFoldDB" id="A0A250FUP3"/>
<feature type="coiled-coil region" evidence="1">
    <location>
        <begin position="442"/>
        <end position="476"/>
    </location>
</feature>
<evidence type="ECO:0000313" key="4">
    <source>
        <dbReference type="Proteomes" id="UP000217348"/>
    </source>
</evidence>
<dbReference type="GO" id="GO:0016788">
    <property type="term" value="F:hydrolase activity, acting on ester bonds"/>
    <property type="evidence" value="ECO:0007669"/>
    <property type="project" value="UniProtKB-ARBA"/>
</dbReference>
<proteinExistence type="predicted"/>
<feature type="transmembrane region" description="Helical" evidence="2">
    <location>
        <begin position="6"/>
        <end position="23"/>
    </location>
</feature>
<organism evidence="3 4">
    <name type="scientific">Capnocytophaga stomatis</name>
    <dbReference type="NCBI Taxonomy" id="1848904"/>
    <lineage>
        <taxon>Bacteria</taxon>
        <taxon>Pseudomonadati</taxon>
        <taxon>Bacteroidota</taxon>
        <taxon>Flavobacteriia</taxon>
        <taxon>Flavobacteriales</taxon>
        <taxon>Flavobacteriaceae</taxon>
        <taxon>Capnocytophaga</taxon>
    </lineage>
</organism>
<protein>
    <recommendedName>
        <fullName evidence="5">SGNH hydrolase-type esterase domain-containing protein</fullName>
    </recommendedName>
</protein>
<keyword evidence="2" id="KW-0812">Transmembrane</keyword>
<dbReference type="SUPFAM" id="SSF52266">
    <property type="entry name" value="SGNH hydrolase"/>
    <property type="match status" value="1"/>
</dbReference>
<reference evidence="4" key="1">
    <citation type="submission" date="2017-06" db="EMBL/GenBank/DDBJ databases">
        <title>Capnocytophaga spp. assemblies.</title>
        <authorList>
            <person name="Gulvik C.A."/>
        </authorList>
    </citation>
    <scope>NUCLEOTIDE SEQUENCE [LARGE SCALE GENOMIC DNA]</scope>
    <source>
        <strain evidence="4">H2177</strain>
    </source>
</reference>
<dbReference type="EMBL" id="CP022387">
    <property type="protein sequence ID" value="ATA88889.1"/>
    <property type="molecule type" value="Genomic_DNA"/>
</dbReference>
<dbReference type="Proteomes" id="UP000217348">
    <property type="component" value="Chromosome"/>
</dbReference>
<keyword evidence="2" id="KW-1133">Transmembrane helix</keyword>
<keyword evidence="1" id="KW-0175">Coiled coil</keyword>
<dbReference type="RefSeq" id="WP_095895156.1">
    <property type="nucleotide sequence ID" value="NZ_BOPK01000002.1"/>
</dbReference>
<gene>
    <name evidence="3" type="ORF">CGC58_03610</name>
</gene>
<sequence>MNKSYFIQAFLIILLAALFFIGFKNVLPKRIFPETSNLTENVIVDSLMLEAISDSEEVELVEEQISDTITFAENSDFLSTFFKKLQELEESGKGSVRIGYFGDSMTDGDLIVQDLRQLFQDVYGGLGVGFVSITSESAATRGSVRHSYSNNWRTQSFVNVKNPQRPFGVSGRVSFVKDSTAVTWLEYKASGQKHVTEIYSPVLFYGSSENKKASVEISYSGDTTKVVKPLVTDKKLNALNLSDKNVKGLKIRFIESDSIPFYGINSGDKKGVHIDNFSSRGNSGLPLSLLNASLMQEFEKHLGSYDLIVLHFGANVLNYGKLDYSWYVRGMSKVVNQIKVCFPKASVLIVSSADKSTKYEMEMKTDLAVAPLVEAQQKYAEETQSGFINLYELMGGNGSMVKWVEAEPSLATKDYTHFNIRGSKKVAELIYNELMGKYQRFKETKQSKNIKAETVIEEFEEKIDTTEIKKDSIILKDTIEVKTDSILVPEEKEIEIVE</sequence>
<evidence type="ECO:0000256" key="1">
    <source>
        <dbReference type="SAM" id="Coils"/>
    </source>
</evidence>
<dbReference type="OrthoDB" id="9810515at2"/>
<dbReference type="Gene3D" id="2.60.120.1360">
    <property type="match status" value="1"/>
</dbReference>
<keyword evidence="2" id="KW-0472">Membrane</keyword>
<dbReference type="InterPro" id="IPR036514">
    <property type="entry name" value="SGNH_hydro_sf"/>
</dbReference>
<evidence type="ECO:0008006" key="5">
    <source>
        <dbReference type="Google" id="ProtNLM"/>
    </source>
</evidence>